<name>A0A183LM72_9TREM</name>
<proteinExistence type="predicted"/>
<accession>A0A183LM72</accession>
<sequence length="88" mass="9763">MRIKTSSVAAISASVGLNIHKDKTKVLKYNTENNNLITLDGETLENVESFTYLGSIIGKQGGSDAEVKERIGKSRTAFLQLKDIWNYE</sequence>
<organism evidence="1 2">
    <name type="scientific">Schistosoma margrebowiei</name>
    <dbReference type="NCBI Taxonomy" id="48269"/>
    <lineage>
        <taxon>Eukaryota</taxon>
        <taxon>Metazoa</taxon>
        <taxon>Spiralia</taxon>
        <taxon>Lophotrochozoa</taxon>
        <taxon>Platyhelminthes</taxon>
        <taxon>Trematoda</taxon>
        <taxon>Digenea</taxon>
        <taxon>Strigeidida</taxon>
        <taxon>Schistosomatoidea</taxon>
        <taxon>Schistosomatidae</taxon>
        <taxon>Schistosoma</taxon>
    </lineage>
</organism>
<dbReference type="PANTHER" id="PTHR47027">
    <property type="entry name" value="REVERSE TRANSCRIPTASE DOMAIN-CONTAINING PROTEIN"/>
    <property type="match status" value="1"/>
</dbReference>
<dbReference type="AlphaFoldDB" id="A0A183LM72"/>
<evidence type="ECO:0000313" key="1">
    <source>
        <dbReference type="EMBL" id="VDO63630.1"/>
    </source>
</evidence>
<gene>
    <name evidence="1" type="ORF">SMRZ_LOCUS4897</name>
</gene>
<evidence type="ECO:0000313" key="2">
    <source>
        <dbReference type="Proteomes" id="UP000277204"/>
    </source>
</evidence>
<dbReference type="Proteomes" id="UP000277204">
    <property type="component" value="Unassembled WGS sequence"/>
</dbReference>
<dbReference type="EMBL" id="UZAI01001605">
    <property type="protein sequence ID" value="VDO63630.1"/>
    <property type="molecule type" value="Genomic_DNA"/>
</dbReference>
<keyword evidence="2" id="KW-1185">Reference proteome</keyword>
<dbReference type="PANTHER" id="PTHR47027:SF25">
    <property type="entry name" value="REVERSE TRANSCRIPTASE DOMAIN-CONTAINING PROTEIN"/>
    <property type="match status" value="1"/>
</dbReference>
<protein>
    <submittedName>
        <fullName evidence="1">Uncharacterized protein</fullName>
    </submittedName>
</protein>
<reference evidence="1 2" key="1">
    <citation type="submission" date="2018-11" db="EMBL/GenBank/DDBJ databases">
        <authorList>
            <consortium name="Pathogen Informatics"/>
        </authorList>
    </citation>
    <scope>NUCLEOTIDE SEQUENCE [LARGE SCALE GENOMIC DNA]</scope>
    <source>
        <strain evidence="1 2">Zambia</strain>
    </source>
</reference>